<reference evidence="2" key="2">
    <citation type="submission" date="2022-12" db="EMBL/GenBank/DDBJ databases">
        <authorList>
            <person name="Kardos G."/>
            <person name="Sarkozi R."/>
            <person name="Laczko L."/>
            <person name="Marton S."/>
            <person name="Makrai L."/>
            <person name="Banyai K."/>
            <person name="Fodor L."/>
        </authorList>
    </citation>
    <scope>NUCLEOTIDE SEQUENCE</scope>
    <source>
        <strain evidence="2">84/14</strain>
    </source>
</reference>
<feature type="non-terminal residue" evidence="2">
    <location>
        <position position="93"/>
    </location>
</feature>
<dbReference type="RefSeq" id="WP_267992483.1">
    <property type="nucleotide sequence ID" value="NZ_JAPQFC010001306.1"/>
</dbReference>
<accession>A0A9Q4DKC7</accession>
<sequence length="93" mass="10195">VIFCLKEGKVVQAPGISEKEKHQKMDPCSRGSVSPAADNVPKVKSSAFVETAEDAKGQEEFNDSFSIDGDSHKGNHLKEETEIDENHIGEPWV</sequence>
<dbReference type="AlphaFoldDB" id="A0A9Q4DKC7"/>
<feature type="compositionally biased region" description="Basic and acidic residues" evidence="1">
    <location>
        <begin position="69"/>
        <end position="93"/>
    </location>
</feature>
<protein>
    <submittedName>
        <fullName evidence="2">Uncharacterized protein</fullName>
    </submittedName>
</protein>
<feature type="non-terminal residue" evidence="2">
    <location>
        <position position="1"/>
    </location>
</feature>
<organism evidence="2 3">
    <name type="scientific">Actinobacillus pleuropneumoniae</name>
    <name type="common">Haemophilus pleuropneumoniae</name>
    <dbReference type="NCBI Taxonomy" id="715"/>
    <lineage>
        <taxon>Bacteria</taxon>
        <taxon>Pseudomonadati</taxon>
        <taxon>Pseudomonadota</taxon>
        <taxon>Gammaproteobacteria</taxon>
        <taxon>Pasteurellales</taxon>
        <taxon>Pasteurellaceae</taxon>
        <taxon>Actinobacillus</taxon>
    </lineage>
</organism>
<dbReference type="Proteomes" id="UP001077788">
    <property type="component" value="Unassembled WGS sequence"/>
</dbReference>
<name>A0A9Q4DKC7_ACTPL</name>
<feature type="region of interest" description="Disordered" evidence="1">
    <location>
        <begin position="15"/>
        <end position="93"/>
    </location>
</feature>
<comment type="caution">
    <text evidence="2">The sequence shown here is derived from an EMBL/GenBank/DDBJ whole genome shotgun (WGS) entry which is preliminary data.</text>
</comment>
<proteinExistence type="predicted"/>
<dbReference type="EMBL" id="JAPQFC010001306">
    <property type="protein sequence ID" value="MCY6525096.1"/>
    <property type="molecule type" value="Genomic_DNA"/>
</dbReference>
<evidence type="ECO:0000313" key="3">
    <source>
        <dbReference type="Proteomes" id="UP001077788"/>
    </source>
</evidence>
<gene>
    <name evidence="2" type="ORF">OYG11_12935</name>
</gene>
<evidence type="ECO:0000313" key="2">
    <source>
        <dbReference type="EMBL" id="MCY6525096.1"/>
    </source>
</evidence>
<feature type="compositionally biased region" description="Basic and acidic residues" evidence="1">
    <location>
        <begin position="17"/>
        <end position="27"/>
    </location>
</feature>
<evidence type="ECO:0000256" key="1">
    <source>
        <dbReference type="SAM" id="MobiDB-lite"/>
    </source>
</evidence>
<reference evidence="2" key="1">
    <citation type="journal article" date="2021" name="Vet Sci">
        <title>O-Serogroups and Pathovirotypes of Escherichia coli Isolated from Post-Weaning Piglets Showing Diarrhoea and/or Oedema in South Korea.</title>
        <authorList>
            <person name="Byun J.W."/>
            <person name="Moon B.Y."/>
            <person name="Do K.H."/>
            <person name="Lee K."/>
            <person name="Lee H.Y."/>
            <person name="Kim W.I."/>
            <person name="So B."/>
            <person name="Lee W.K."/>
        </authorList>
    </citation>
    <scope>NUCLEOTIDE SEQUENCE</scope>
    <source>
        <strain evidence="2">84/14</strain>
    </source>
</reference>